<gene>
    <name evidence="7" type="ORF">METZ01_LOCUS138035</name>
</gene>
<dbReference type="AlphaFoldDB" id="A0A381Z8A5"/>
<proteinExistence type="predicted"/>
<keyword evidence="2" id="KW-0136">Cellulose degradation</keyword>
<evidence type="ECO:0000256" key="5">
    <source>
        <dbReference type="ARBA" id="ARBA00023326"/>
    </source>
</evidence>
<dbReference type="PANTHER" id="PTHR35923:SF2">
    <property type="entry name" value="ENDOGLUCANASE"/>
    <property type="match status" value="1"/>
</dbReference>
<dbReference type="PANTHER" id="PTHR35923">
    <property type="entry name" value="MAJOR EXTRACELLULAR ENDOGLUCANASE"/>
    <property type="match status" value="1"/>
</dbReference>
<reference evidence="7" key="1">
    <citation type="submission" date="2018-05" db="EMBL/GenBank/DDBJ databases">
        <authorList>
            <person name="Lanie J.A."/>
            <person name="Ng W.-L."/>
            <person name="Kazmierczak K.M."/>
            <person name="Andrzejewski T.M."/>
            <person name="Davidsen T.M."/>
            <person name="Wayne K.J."/>
            <person name="Tettelin H."/>
            <person name="Glass J.I."/>
            <person name="Rusch D."/>
            <person name="Podicherti R."/>
            <person name="Tsui H.-C.T."/>
            <person name="Winkler M.E."/>
        </authorList>
    </citation>
    <scope>NUCLEOTIDE SEQUENCE</scope>
</reference>
<keyword evidence="1" id="KW-0378">Hydrolase</keyword>
<sequence>MLDSIYTNKNKVAGFQYMSLQPPFTTSDGYIVDHSGQRLLLQSVNWYGASDADNVVMGLDHNHVSAIASLIRSIGFNSVRLPFSNQMIQEVEPIASEKLTRNPQLKGKSPLTILDVVVETLATEGLLTILNNHTTTSMWCCNYDDNALWFGSKQTTKQWLEDWEILVERYKHIPQMIGVDLRNEVRAGPFGTANWGKDDDFDWHRAAEVAGNHLLSINPNLLIIVEGINYSADLRQAGIQPIRLTYPEQLVYSPHVYSWFGGLDGRSLGQLSYPELCHSLDDAWGYLGPKASQDNDKNIPITNKPVPLWISEMGAGPSDHPKFLASLCRYIQERELSWAWWPLNTGKKPNSEELETWGLVNSDWNNPLEDWRLKLVQQLIDTQNR</sequence>
<organism evidence="7">
    <name type="scientific">marine metagenome</name>
    <dbReference type="NCBI Taxonomy" id="408172"/>
    <lineage>
        <taxon>unclassified sequences</taxon>
        <taxon>metagenomes</taxon>
        <taxon>ecological metagenomes</taxon>
    </lineage>
</organism>
<evidence type="ECO:0000259" key="6">
    <source>
        <dbReference type="Pfam" id="PF00150"/>
    </source>
</evidence>
<dbReference type="SUPFAM" id="SSF51445">
    <property type="entry name" value="(Trans)glycosidases"/>
    <property type="match status" value="1"/>
</dbReference>
<dbReference type="InterPro" id="IPR017853">
    <property type="entry name" value="GH"/>
</dbReference>
<dbReference type="Pfam" id="PF00150">
    <property type="entry name" value="Cellulase"/>
    <property type="match status" value="1"/>
</dbReference>
<evidence type="ECO:0000256" key="1">
    <source>
        <dbReference type="ARBA" id="ARBA00022801"/>
    </source>
</evidence>
<dbReference type="GO" id="GO:0004553">
    <property type="term" value="F:hydrolase activity, hydrolyzing O-glycosyl compounds"/>
    <property type="evidence" value="ECO:0007669"/>
    <property type="project" value="InterPro"/>
</dbReference>
<keyword evidence="3" id="KW-0119">Carbohydrate metabolism</keyword>
<feature type="non-terminal residue" evidence="7">
    <location>
        <position position="385"/>
    </location>
</feature>
<evidence type="ECO:0000256" key="4">
    <source>
        <dbReference type="ARBA" id="ARBA00023295"/>
    </source>
</evidence>
<evidence type="ECO:0000256" key="2">
    <source>
        <dbReference type="ARBA" id="ARBA00023001"/>
    </source>
</evidence>
<keyword evidence="5" id="KW-0624">Polysaccharide degradation</keyword>
<keyword evidence="4" id="KW-0326">Glycosidase</keyword>
<dbReference type="Gene3D" id="3.20.20.80">
    <property type="entry name" value="Glycosidases"/>
    <property type="match status" value="1"/>
</dbReference>
<evidence type="ECO:0000313" key="7">
    <source>
        <dbReference type="EMBL" id="SVA85181.1"/>
    </source>
</evidence>
<protein>
    <recommendedName>
        <fullName evidence="6">Glycoside hydrolase family 5 domain-containing protein</fullName>
    </recommendedName>
</protein>
<feature type="domain" description="Glycoside hydrolase family 5" evidence="6">
    <location>
        <begin position="61"/>
        <end position="344"/>
    </location>
</feature>
<dbReference type="InterPro" id="IPR001547">
    <property type="entry name" value="Glyco_hydro_5"/>
</dbReference>
<evidence type="ECO:0000256" key="3">
    <source>
        <dbReference type="ARBA" id="ARBA00023277"/>
    </source>
</evidence>
<dbReference type="GO" id="GO:0030245">
    <property type="term" value="P:cellulose catabolic process"/>
    <property type="evidence" value="ECO:0007669"/>
    <property type="project" value="UniProtKB-KW"/>
</dbReference>
<dbReference type="EMBL" id="UINC01020244">
    <property type="protein sequence ID" value="SVA85181.1"/>
    <property type="molecule type" value="Genomic_DNA"/>
</dbReference>
<accession>A0A381Z8A5</accession>
<name>A0A381Z8A5_9ZZZZ</name>